<dbReference type="Pfam" id="PF00196">
    <property type="entry name" value="GerE"/>
    <property type="match status" value="1"/>
</dbReference>
<evidence type="ECO:0000259" key="6">
    <source>
        <dbReference type="PROSITE" id="PS50043"/>
    </source>
</evidence>
<keyword evidence="1 5" id="KW-0597">Phosphoprotein</keyword>
<dbReference type="InterPro" id="IPR011006">
    <property type="entry name" value="CheY-like_superfamily"/>
</dbReference>
<dbReference type="InterPro" id="IPR058245">
    <property type="entry name" value="NreC/VraR/RcsB-like_REC"/>
</dbReference>
<dbReference type="RefSeq" id="WP_344731863.1">
    <property type="nucleotide sequence ID" value="NZ_BAAAZH010000006.1"/>
</dbReference>
<dbReference type="SUPFAM" id="SSF52172">
    <property type="entry name" value="CheY-like"/>
    <property type="match status" value="1"/>
</dbReference>
<dbReference type="PRINTS" id="PR00038">
    <property type="entry name" value="HTHLUXR"/>
</dbReference>
<accession>A0ABP7XDS1</accession>
<sequence length="214" mass="22779">MRVVIAEDEVLLRRGLESVLTGEGFEVVAAVGDAPGLLAAVAALEPDLAVTDIRMPPGNTDDGLQAASRIREQHPGVGVMVLSQHAQRSYALTLLGDNPRGVGYLLKQRIGDIAQFVADLRRVAAGGSVLDPEVVDAMVARATVPDSRIAGLTPRQREVLGLVAEGRSNVAIGERLCITEKAVVQHISNIYEALGLAAQPEDHRRVLAVLRYLS</sequence>
<dbReference type="SUPFAM" id="SSF46894">
    <property type="entry name" value="C-terminal effector domain of the bipartite response regulators"/>
    <property type="match status" value="1"/>
</dbReference>
<name>A0ABP7XDS1_9ACTN</name>
<proteinExistence type="predicted"/>
<dbReference type="PROSITE" id="PS50043">
    <property type="entry name" value="HTH_LUXR_2"/>
    <property type="match status" value="1"/>
</dbReference>
<feature type="domain" description="Response regulatory" evidence="7">
    <location>
        <begin position="2"/>
        <end position="122"/>
    </location>
</feature>
<evidence type="ECO:0000256" key="5">
    <source>
        <dbReference type="PROSITE-ProRule" id="PRU00169"/>
    </source>
</evidence>
<dbReference type="Gene3D" id="3.40.50.2300">
    <property type="match status" value="1"/>
</dbReference>
<feature type="domain" description="HTH luxR-type" evidence="6">
    <location>
        <begin position="145"/>
        <end position="214"/>
    </location>
</feature>
<dbReference type="SMART" id="SM00448">
    <property type="entry name" value="REC"/>
    <property type="match status" value="1"/>
</dbReference>
<evidence type="ECO:0000313" key="8">
    <source>
        <dbReference type="EMBL" id="GAA4111465.1"/>
    </source>
</evidence>
<keyword evidence="9" id="KW-1185">Reference proteome</keyword>
<dbReference type="InterPro" id="IPR001789">
    <property type="entry name" value="Sig_transdc_resp-reg_receiver"/>
</dbReference>
<dbReference type="CDD" id="cd17535">
    <property type="entry name" value="REC_NarL-like"/>
    <property type="match status" value="1"/>
</dbReference>
<dbReference type="EMBL" id="BAAAZH010000006">
    <property type="protein sequence ID" value="GAA4111465.1"/>
    <property type="molecule type" value="Genomic_DNA"/>
</dbReference>
<evidence type="ECO:0000256" key="4">
    <source>
        <dbReference type="ARBA" id="ARBA00023163"/>
    </source>
</evidence>
<keyword evidence="2" id="KW-0805">Transcription regulation</keyword>
<evidence type="ECO:0000259" key="7">
    <source>
        <dbReference type="PROSITE" id="PS50110"/>
    </source>
</evidence>
<keyword evidence="3" id="KW-0238">DNA-binding</keyword>
<dbReference type="SMART" id="SM00421">
    <property type="entry name" value="HTH_LUXR"/>
    <property type="match status" value="1"/>
</dbReference>
<dbReference type="InterPro" id="IPR039420">
    <property type="entry name" value="WalR-like"/>
</dbReference>
<keyword evidence="4" id="KW-0804">Transcription</keyword>
<dbReference type="PANTHER" id="PTHR43214">
    <property type="entry name" value="TWO-COMPONENT RESPONSE REGULATOR"/>
    <property type="match status" value="1"/>
</dbReference>
<evidence type="ECO:0000256" key="2">
    <source>
        <dbReference type="ARBA" id="ARBA00023015"/>
    </source>
</evidence>
<evidence type="ECO:0000256" key="1">
    <source>
        <dbReference type="ARBA" id="ARBA00022553"/>
    </source>
</evidence>
<dbReference type="PROSITE" id="PS50110">
    <property type="entry name" value="RESPONSE_REGULATORY"/>
    <property type="match status" value="1"/>
</dbReference>
<dbReference type="Proteomes" id="UP001501495">
    <property type="component" value="Unassembled WGS sequence"/>
</dbReference>
<dbReference type="InterPro" id="IPR016032">
    <property type="entry name" value="Sig_transdc_resp-reg_C-effctor"/>
</dbReference>
<dbReference type="InterPro" id="IPR000792">
    <property type="entry name" value="Tscrpt_reg_LuxR_C"/>
</dbReference>
<reference evidence="9" key="1">
    <citation type="journal article" date="2019" name="Int. J. Syst. Evol. Microbiol.">
        <title>The Global Catalogue of Microorganisms (GCM) 10K type strain sequencing project: providing services to taxonomists for standard genome sequencing and annotation.</title>
        <authorList>
            <consortium name="The Broad Institute Genomics Platform"/>
            <consortium name="The Broad Institute Genome Sequencing Center for Infectious Disease"/>
            <person name="Wu L."/>
            <person name="Ma J."/>
        </authorList>
    </citation>
    <scope>NUCLEOTIDE SEQUENCE [LARGE SCALE GENOMIC DNA]</scope>
    <source>
        <strain evidence="9">JCM 16703</strain>
    </source>
</reference>
<evidence type="ECO:0000313" key="9">
    <source>
        <dbReference type="Proteomes" id="UP001501495"/>
    </source>
</evidence>
<comment type="caution">
    <text evidence="8">The sequence shown here is derived from an EMBL/GenBank/DDBJ whole genome shotgun (WGS) entry which is preliminary data.</text>
</comment>
<evidence type="ECO:0000256" key="3">
    <source>
        <dbReference type="ARBA" id="ARBA00023125"/>
    </source>
</evidence>
<feature type="modified residue" description="4-aspartylphosphate" evidence="5">
    <location>
        <position position="52"/>
    </location>
</feature>
<organism evidence="8 9">
    <name type="scientific">Nocardioides fonticola</name>
    <dbReference type="NCBI Taxonomy" id="450363"/>
    <lineage>
        <taxon>Bacteria</taxon>
        <taxon>Bacillati</taxon>
        <taxon>Actinomycetota</taxon>
        <taxon>Actinomycetes</taxon>
        <taxon>Propionibacteriales</taxon>
        <taxon>Nocardioidaceae</taxon>
        <taxon>Nocardioides</taxon>
    </lineage>
</organism>
<dbReference type="CDD" id="cd06170">
    <property type="entry name" value="LuxR_C_like"/>
    <property type="match status" value="1"/>
</dbReference>
<dbReference type="Pfam" id="PF00072">
    <property type="entry name" value="Response_reg"/>
    <property type="match status" value="1"/>
</dbReference>
<protein>
    <submittedName>
        <fullName evidence="8">Response regulator transcription factor</fullName>
    </submittedName>
</protein>
<gene>
    <name evidence="8" type="ORF">GCM10022215_07260</name>
</gene>
<dbReference type="PANTHER" id="PTHR43214:SF24">
    <property type="entry name" value="TRANSCRIPTIONAL REGULATORY PROTEIN NARL-RELATED"/>
    <property type="match status" value="1"/>
</dbReference>